<feature type="chain" id="PRO_5021699554" evidence="1">
    <location>
        <begin position="18"/>
        <end position="208"/>
    </location>
</feature>
<accession>A0A550D035</accession>
<feature type="signal peptide" evidence="1">
    <location>
        <begin position="1"/>
        <end position="17"/>
    </location>
</feature>
<proteinExistence type="predicted"/>
<dbReference type="OrthoDB" id="10299769at2759"/>
<name>A0A550D035_9AGAR</name>
<protein>
    <submittedName>
        <fullName evidence="2">Uncharacterized protein</fullName>
    </submittedName>
</protein>
<comment type="caution">
    <text evidence="2">The sequence shown here is derived from an EMBL/GenBank/DDBJ whole genome shotgun (WGS) entry which is preliminary data.</text>
</comment>
<dbReference type="AlphaFoldDB" id="A0A550D035"/>
<evidence type="ECO:0000256" key="1">
    <source>
        <dbReference type="SAM" id="SignalP"/>
    </source>
</evidence>
<gene>
    <name evidence="2" type="ORF">BD626DRAFT_391500</name>
</gene>
<dbReference type="EMBL" id="VDMD01000001">
    <property type="protein sequence ID" value="TRM70404.1"/>
    <property type="molecule type" value="Genomic_DNA"/>
</dbReference>
<dbReference type="Proteomes" id="UP000320762">
    <property type="component" value="Unassembled WGS sequence"/>
</dbReference>
<evidence type="ECO:0000313" key="3">
    <source>
        <dbReference type="Proteomes" id="UP000320762"/>
    </source>
</evidence>
<sequence>MRLSAVALSTLVSAALAAPRPRQEYCDMKTCLNDLRAAAIPACEALESGTGGETSAGSLSDSAIIVRQVLCLQEAYTVFEYTSLNCEPCMEELSIPDEDEFDEPYPGAYSTSFDSEDALYQVRAAENALIRAEQRMSLADAHRISVEDAYEFGNRYSHAPGAKRHSRAPANRYSHSHAHWYSHSADESNDTPRLAQVLSGMLSVLYLW</sequence>
<keyword evidence="3" id="KW-1185">Reference proteome</keyword>
<keyword evidence="1" id="KW-0732">Signal</keyword>
<evidence type="ECO:0000313" key="2">
    <source>
        <dbReference type="EMBL" id="TRM70404.1"/>
    </source>
</evidence>
<organism evidence="2 3">
    <name type="scientific">Schizophyllum amplum</name>
    <dbReference type="NCBI Taxonomy" id="97359"/>
    <lineage>
        <taxon>Eukaryota</taxon>
        <taxon>Fungi</taxon>
        <taxon>Dikarya</taxon>
        <taxon>Basidiomycota</taxon>
        <taxon>Agaricomycotina</taxon>
        <taxon>Agaricomycetes</taxon>
        <taxon>Agaricomycetidae</taxon>
        <taxon>Agaricales</taxon>
        <taxon>Schizophyllaceae</taxon>
        <taxon>Schizophyllum</taxon>
    </lineage>
</organism>
<reference evidence="2 3" key="1">
    <citation type="journal article" date="2019" name="New Phytol.">
        <title>Comparative genomics reveals unique wood-decay strategies and fruiting body development in the Schizophyllaceae.</title>
        <authorList>
            <person name="Almasi E."/>
            <person name="Sahu N."/>
            <person name="Krizsan K."/>
            <person name="Balint B."/>
            <person name="Kovacs G.M."/>
            <person name="Kiss B."/>
            <person name="Cseklye J."/>
            <person name="Drula E."/>
            <person name="Henrissat B."/>
            <person name="Nagy I."/>
            <person name="Chovatia M."/>
            <person name="Adam C."/>
            <person name="LaButti K."/>
            <person name="Lipzen A."/>
            <person name="Riley R."/>
            <person name="Grigoriev I.V."/>
            <person name="Nagy L.G."/>
        </authorList>
    </citation>
    <scope>NUCLEOTIDE SEQUENCE [LARGE SCALE GENOMIC DNA]</scope>
    <source>
        <strain evidence="2 3">NL-1724</strain>
    </source>
</reference>